<reference evidence="2" key="2">
    <citation type="submission" date="2015-03" db="EMBL/GenBank/DDBJ databases">
        <title>Genome sequence of Paenibacillus beijingensis strain DSM 24997T.</title>
        <authorList>
            <person name="Kwak Y."/>
            <person name="Shin J.-H."/>
        </authorList>
    </citation>
    <scope>NUCLEOTIDE SEQUENCE [LARGE SCALE GENOMIC DNA]</scope>
    <source>
        <strain evidence="2">DSM 24997</strain>
    </source>
</reference>
<gene>
    <name evidence="1" type="ORF">VN24_06450</name>
</gene>
<accession>A0A0D5NGA1</accession>
<organism evidence="1 2">
    <name type="scientific">Paenibacillus beijingensis</name>
    <dbReference type="NCBI Taxonomy" id="1126833"/>
    <lineage>
        <taxon>Bacteria</taxon>
        <taxon>Bacillati</taxon>
        <taxon>Bacillota</taxon>
        <taxon>Bacilli</taxon>
        <taxon>Bacillales</taxon>
        <taxon>Paenibacillaceae</taxon>
        <taxon>Paenibacillus</taxon>
    </lineage>
</organism>
<dbReference type="STRING" id="1126833.VN24_06450"/>
<name>A0A0D5NGA1_9BACL</name>
<dbReference type="PATRIC" id="fig|1126833.4.peg.1403"/>
<sequence>MLRIMSLPGEHAARLSEKYSEEVKRIYADQIYNAASASSNRKKYQRVCGMLKRYKKIAGKASQNEIVLQLENQYNRRPAFLDELAKVQ</sequence>
<protein>
    <submittedName>
        <fullName evidence="1">Uncharacterized protein</fullName>
    </submittedName>
</protein>
<dbReference type="HOGENOM" id="CLU_2466075_0_0_9"/>
<dbReference type="EMBL" id="CP011058">
    <property type="protein sequence ID" value="AJY74286.1"/>
    <property type="molecule type" value="Genomic_DNA"/>
</dbReference>
<dbReference type="Proteomes" id="UP000032633">
    <property type="component" value="Chromosome"/>
</dbReference>
<proteinExistence type="predicted"/>
<evidence type="ECO:0000313" key="1">
    <source>
        <dbReference type="EMBL" id="AJY74286.1"/>
    </source>
</evidence>
<dbReference type="KEGG" id="pbj:VN24_06450"/>
<reference evidence="1 2" key="1">
    <citation type="journal article" date="2015" name="J. Biotechnol.">
        <title>Complete genome sequence of Paenibacillus beijingensis 7188(T) (=DSM 24997(T)), a novel rhizobacterium from jujube garden soil.</title>
        <authorList>
            <person name="Kwak Y."/>
            <person name="Shin J.H."/>
        </authorList>
    </citation>
    <scope>NUCLEOTIDE SEQUENCE [LARGE SCALE GENOMIC DNA]</scope>
    <source>
        <strain evidence="1 2">DSM 24997</strain>
    </source>
</reference>
<keyword evidence="2" id="KW-1185">Reference proteome</keyword>
<evidence type="ECO:0000313" key="2">
    <source>
        <dbReference type="Proteomes" id="UP000032633"/>
    </source>
</evidence>
<dbReference type="AlphaFoldDB" id="A0A0D5NGA1"/>